<keyword evidence="2" id="KW-1185">Reference proteome</keyword>
<sequence>MYRIIRSTLESLKLQGTTTEVTGVYQIKRKKIPLSLIIKIQYIYDQGIVTYIIYLIF</sequence>
<dbReference type="Proteomes" id="UP001163603">
    <property type="component" value="Chromosome 12"/>
</dbReference>
<proteinExistence type="predicted"/>
<comment type="caution">
    <text evidence="1">The sequence shown here is derived from an EMBL/GenBank/DDBJ whole genome shotgun (WGS) entry which is preliminary data.</text>
</comment>
<evidence type="ECO:0000313" key="2">
    <source>
        <dbReference type="Proteomes" id="UP001163603"/>
    </source>
</evidence>
<accession>A0ACC0XDK5</accession>
<name>A0ACC0XDK5_9ROSI</name>
<dbReference type="EMBL" id="CM047747">
    <property type="protein sequence ID" value="KAJ0016430.1"/>
    <property type="molecule type" value="Genomic_DNA"/>
</dbReference>
<organism evidence="1 2">
    <name type="scientific">Pistacia integerrima</name>
    <dbReference type="NCBI Taxonomy" id="434235"/>
    <lineage>
        <taxon>Eukaryota</taxon>
        <taxon>Viridiplantae</taxon>
        <taxon>Streptophyta</taxon>
        <taxon>Embryophyta</taxon>
        <taxon>Tracheophyta</taxon>
        <taxon>Spermatophyta</taxon>
        <taxon>Magnoliopsida</taxon>
        <taxon>eudicotyledons</taxon>
        <taxon>Gunneridae</taxon>
        <taxon>Pentapetalae</taxon>
        <taxon>rosids</taxon>
        <taxon>malvids</taxon>
        <taxon>Sapindales</taxon>
        <taxon>Anacardiaceae</taxon>
        <taxon>Pistacia</taxon>
    </lineage>
</organism>
<gene>
    <name evidence="1" type="ORF">Pint_09769</name>
</gene>
<reference evidence="2" key="1">
    <citation type="journal article" date="2023" name="G3 (Bethesda)">
        <title>Genome assembly and association tests identify interacting loci associated with vigor, precocity, and sex in interspecific pistachio rootstocks.</title>
        <authorList>
            <person name="Palmer W."/>
            <person name="Jacygrad E."/>
            <person name="Sagayaradj S."/>
            <person name="Cavanaugh K."/>
            <person name="Han R."/>
            <person name="Bertier L."/>
            <person name="Beede B."/>
            <person name="Kafkas S."/>
            <person name="Golino D."/>
            <person name="Preece J."/>
            <person name="Michelmore R."/>
        </authorList>
    </citation>
    <scope>NUCLEOTIDE SEQUENCE [LARGE SCALE GENOMIC DNA]</scope>
</reference>
<evidence type="ECO:0000313" key="1">
    <source>
        <dbReference type="EMBL" id="KAJ0016430.1"/>
    </source>
</evidence>
<protein>
    <submittedName>
        <fullName evidence="1">Uncharacterized protein</fullName>
    </submittedName>
</protein>